<dbReference type="InParanoid" id="A0A316YR33"/>
<dbReference type="PANTHER" id="PTHR42735">
    <property type="match status" value="1"/>
</dbReference>
<dbReference type="InterPro" id="IPR050477">
    <property type="entry name" value="GrpII_AminoAcid_Decarb"/>
</dbReference>
<dbReference type="AlphaFoldDB" id="A0A316YR33"/>
<dbReference type="SUPFAM" id="SSF53383">
    <property type="entry name" value="PLP-dependent transferases"/>
    <property type="match status" value="1"/>
</dbReference>
<dbReference type="InterPro" id="IPR002129">
    <property type="entry name" value="PyrdxlP-dep_de-COase"/>
</dbReference>
<dbReference type="STRING" id="215250.A0A316YR33"/>
<reference evidence="19 20" key="1">
    <citation type="journal article" date="2018" name="Mol. Biol. Evol.">
        <title>Broad Genomic Sampling Reveals a Smut Pathogenic Ancestry of the Fungal Clade Ustilaginomycotina.</title>
        <authorList>
            <person name="Kijpornyongpan T."/>
            <person name="Mondo S.J."/>
            <person name="Barry K."/>
            <person name="Sandor L."/>
            <person name="Lee J."/>
            <person name="Lipzen A."/>
            <person name="Pangilinan J."/>
            <person name="LaButti K."/>
            <person name="Hainaut M."/>
            <person name="Henrissat B."/>
            <person name="Grigoriev I.V."/>
            <person name="Spatafora J.W."/>
            <person name="Aime M.C."/>
        </authorList>
    </citation>
    <scope>NUCLEOTIDE SEQUENCE [LARGE SCALE GENOMIC DNA]</scope>
    <source>
        <strain evidence="19 20">MCA 4198</strain>
    </source>
</reference>
<comment type="subcellular location">
    <subcellularLocation>
        <location evidence="2">Endoplasmic reticulum membrane</location>
        <topology evidence="2">Single-pass membrane protein</topology>
    </subcellularLocation>
</comment>
<dbReference type="PANTHER" id="PTHR42735:SF6">
    <property type="entry name" value="SPHINGOSINE-1-PHOSPHATE LYASE 1"/>
    <property type="match status" value="1"/>
</dbReference>
<dbReference type="Gene3D" id="3.90.1150.10">
    <property type="entry name" value="Aspartate Aminotransferase, domain 1"/>
    <property type="match status" value="1"/>
</dbReference>
<evidence type="ECO:0000256" key="2">
    <source>
        <dbReference type="ARBA" id="ARBA00004389"/>
    </source>
</evidence>
<comment type="pathway">
    <text evidence="3">Lipid metabolism; sphingolipid metabolism.</text>
</comment>
<gene>
    <name evidence="19" type="ORF">FA10DRAFT_258568</name>
</gene>
<comment type="similarity">
    <text evidence="13">Belongs to the group II decarboxylase family. Sphingosine-1-phosphate lyase subfamily.</text>
</comment>
<evidence type="ECO:0000256" key="15">
    <source>
        <dbReference type="ARBA" id="ARBA00042568"/>
    </source>
</evidence>
<proteinExistence type="inferred from homology"/>
<protein>
    <recommendedName>
        <fullName evidence="14">sphinganine-1-phosphate aldolase</fullName>
        <ecNumber evidence="14">4.1.2.27</ecNumber>
    </recommendedName>
    <alternativeName>
        <fullName evidence="15">Sphingosine-1-phosphate aldolase</fullName>
    </alternativeName>
</protein>
<dbReference type="GeneID" id="37041828"/>
<feature type="modified residue" description="N6-(pyridoxal phosphate)lysine" evidence="16">
    <location>
        <position position="406"/>
    </location>
</feature>
<evidence type="ECO:0000256" key="12">
    <source>
        <dbReference type="ARBA" id="ARBA00023239"/>
    </source>
</evidence>
<comment type="cofactor">
    <cofactor evidence="1 16 17">
        <name>pyridoxal 5'-phosphate</name>
        <dbReference type="ChEBI" id="CHEBI:597326"/>
    </cofactor>
</comment>
<evidence type="ECO:0000256" key="1">
    <source>
        <dbReference type="ARBA" id="ARBA00001933"/>
    </source>
</evidence>
<dbReference type="EC" id="4.1.2.27" evidence="14"/>
<dbReference type="GO" id="GO:0005789">
    <property type="term" value="C:endoplasmic reticulum membrane"/>
    <property type="evidence" value="ECO:0007669"/>
    <property type="project" value="UniProtKB-SubCell"/>
</dbReference>
<evidence type="ECO:0000256" key="13">
    <source>
        <dbReference type="ARBA" id="ARBA00038302"/>
    </source>
</evidence>
<dbReference type="GO" id="GO:0019752">
    <property type="term" value="P:carboxylic acid metabolic process"/>
    <property type="evidence" value="ECO:0007669"/>
    <property type="project" value="InterPro"/>
</dbReference>
<evidence type="ECO:0000256" key="18">
    <source>
        <dbReference type="SAM" id="MobiDB-lite"/>
    </source>
</evidence>
<dbReference type="FunFam" id="3.40.640.10:FF:000020">
    <property type="entry name" value="sphingosine-1-phosphate lyase 1"/>
    <property type="match status" value="1"/>
</dbReference>
<keyword evidence="7 16" id="KW-0663">Pyridoxal phosphate</keyword>
<keyword evidence="5" id="KW-0812">Transmembrane</keyword>
<evidence type="ECO:0000256" key="8">
    <source>
        <dbReference type="ARBA" id="ARBA00022919"/>
    </source>
</evidence>
<evidence type="ECO:0000256" key="14">
    <source>
        <dbReference type="ARBA" id="ARBA00038965"/>
    </source>
</evidence>
<keyword evidence="20" id="KW-1185">Reference proteome</keyword>
<evidence type="ECO:0000256" key="3">
    <source>
        <dbReference type="ARBA" id="ARBA00004760"/>
    </source>
</evidence>
<evidence type="ECO:0000256" key="4">
    <source>
        <dbReference type="ARBA" id="ARBA00004991"/>
    </source>
</evidence>
<keyword evidence="11" id="KW-0472">Membrane</keyword>
<dbReference type="GO" id="GO:0030170">
    <property type="term" value="F:pyridoxal phosphate binding"/>
    <property type="evidence" value="ECO:0007669"/>
    <property type="project" value="InterPro"/>
</dbReference>
<evidence type="ECO:0000256" key="16">
    <source>
        <dbReference type="PIRSR" id="PIRSR602129-50"/>
    </source>
</evidence>
<organism evidence="19 20">
    <name type="scientific">Acaromyces ingoldii</name>
    <dbReference type="NCBI Taxonomy" id="215250"/>
    <lineage>
        <taxon>Eukaryota</taxon>
        <taxon>Fungi</taxon>
        <taxon>Dikarya</taxon>
        <taxon>Basidiomycota</taxon>
        <taxon>Ustilaginomycotina</taxon>
        <taxon>Exobasidiomycetes</taxon>
        <taxon>Exobasidiales</taxon>
        <taxon>Cryptobasidiaceae</taxon>
        <taxon>Acaromyces</taxon>
    </lineage>
</organism>
<evidence type="ECO:0000256" key="10">
    <source>
        <dbReference type="ARBA" id="ARBA00023098"/>
    </source>
</evidence>
<dbReference type="GO" id="GO:0008117">
    <property type="term" value="F:sphinganine-1-phosphate aldolase activity"/>
    <property type="evidence" value="ECO:0007669"/>
    <property type="project" value="UniProtKB-EC"/>
</dbReference>
<evidence type="ECO:0000313" key="20">
    <source>
        <dbReference type="Proteomes" id="UP000245768"/>
    </source>
</evidence>
<name>A0A316YR33_9BASI</name>
<dbReference type="RefSeq" id="XP_025378326.1">
    <property type="nucleotide sequence ID" value="XM_025519912.1"/>
</dbReference>
<dbReference type="InterPro" id="IPR015422">
    <property type="entry name" value="PyrdxlP-dep_Trfase_small"/>
</dbReference>
<evidence type="ECO:0000256" key="7">
    <source>
        <dbReference type="ARBA" id="ARBA00022898"/>
    </source>
</evidence>
<comment type="pathway">
    <text evidence="4">Sphingolipid metabolism.</text>
</comment>
<accession>A0A316YR33</accession>
<dbReference type="EMBL" id="KZ819635">
    <property type="protein sequence ID" value="PWN91128.1"/>
    <property type="molecule type" value="Genomic_DNA"/>
</dbReference>
<dbReference type="GO" id="GO:0030149">
    <property type="term" value="P:sphingolipid catabolic process"/>
    <property type="evidence" value="ECO:0007669"/>
    <property type="project" value="TreeGrafter"/>
</dbReference>
<evidence type="ECO:0000256" key="17">
    <source>
        <dbReference type="RuleBase" id="RU000382"/>
    </source>
</evidence>
<dbReference type="Proteomes" id="UP000245768">
    <property type="component" value="Unassembled WGS sequence"/>
</dbReference>
<keyword evidence="6" id="KW-0256">Endoplasmic reticulum</keyword>
<feature type="compositionally biased region" description="Polar residues" evidence="18">
    <location>
        <begin position="1"/>
        <end position="10"/>
    </location>
</feature>
<keyword evidence="10" id="KW-0443">Lipid metabolism</keyword>
<keyword evidence="12 17" id="KW-0456">Lyase</keyword>
<dbReference type="InterPro" id="IPR015424">
    <property type="entry name" value="PyrdxlP-dep_Trfase"/>
</dbReference>
<evidence type="ECO:0000256" key="6">
    <source>
        <dbReference type="ARBA" id="ARBA00022824"/>
    </source>
</evidence>
<keyword evidence="9" id="KW-1133">Transmembrane helix</keyword>
<evidence type="ECO:0000313" key="19">
    <source>
        <dbReference type="EMBL" id="PWN91128.1"/>
    </source>
</evidence>
<evidence type="ECO:0000256" key="11">
    <source>
        <dbReference type="ARBA" id="ARBA00023136"/>
    </source>
</evidence>
<dbReference type="Gene3D" id="6.10.140.2150">
    <property type="match status" value="1"/>
</dbReference>
<dbReference type="Pfam" id="PF00282">
    <property type="entry name" value="Pyridoxal_deC"/>
    <property type="match status" value="1"/>
</dbReference>
<evidence type="ECO:0000256" key="9">
    <source>
        <dbReference type="ARBA" id="ARBA00022989"/>
    </source>
</evidence>
<dbReference type="OrthoDB" id="10254570at2759"/>
<feature type="region of interest" description="Disordered" evidence="18">
    <location>
        <begin position="1"/>
        <end position="22"/>
    </location>
</feature>
<evidence type="ECO:0000256" key="5">
    <source>
        <dbReference type="ARBA" id="ARBA00022692"/>
    </source>
</evidence>
<sequence>MPPTSSQSAAARSAPVTPAGKPGAGRPGGYGLVSLLAAQVLTIDNARTLVFYVVVYRYALRLWRHIRAYGVTTSLYQLYHAFSKRLLTLLLRIPAAKRKVARELDAATAELETKLVPASEHIGTNRALPAYGRDIDWLMEELRKLQMLEAGSGSGSGSGSAAASATGAGAVAVAGGGTGSAPWEQRDGQRVWQGGKISGAVYHGGSEMSDVLAEAVKMFLVSNPLHPDVFPGVRKMEAEVVSMVLRLYNAPDSAAGTTTSGGTESILMACKTAREWGRATKGITEPEMVVSTSAHAAFDKAGAYFGIRVIHIDVDRVTRKVKVESMRRAMNPNTVLVVGSAPSFGEGIIDDIPAIASLARRRNVLCHVDCCLGSFLVPYLERAGLASEPFDFRVDGVTSISCDTHKYGFAPKGSSIVMYRSNALRRHQYYIQPDWPGGVYASPSMAGSRPGALIAGTWAAMMRMGDEGYTQSCRQIVGAARRIERAVRDEIPKLRVMGRPLVSVVALSSAGSVNIYEVGDKMSAKGWHLNGLATDPPGIHLACTRLTVPVVDDFVRDLKAAVKEARVRNAKAQGSMAMLYGLGSSSAVGPSLVKEMAARFLDTLYLVK</sequence>
<dbReference type="InterPro" id="IPR015421">
    <property type="entry name" value="PyrdxlP-dep_Trfase_major"/>
</dbReference>
<keyword evidence="8" id="KW-0746">Sphingolipid metabolism</keyword>
<dbReference type="Gene3D" id="3.40.640.10">
    <property type="entry name" value="Type I PLP-dependent aspartate aminotransferase-like (Major domain)"/>
    <property type="match status" value="1"/>
</dbReference>